<sequence>MGKAQKDFRQRDNEDSRKFNVWYHLDDCRRIVWAYYQSMLQSKALDETKKNQFLPPYVFMDGIDELPFEEIVDFCKGLLLKSNKRYFPILFKPEMGSAHYMAAILCRQPSGSIKFFLFNPLGYPTSEARARAVKKLKLPSEFMVAGMPLALSPHEIQSERKDIAAQSDADVAEEEKKKLVSCGPICLEFLRYALNHPDWIASLDDSFALPEELLRYNCELPVYKEHIEGIRRSHDELLGRMADSDIELVEDFYKDPTEAFIVKNEAIRRKEEIQRRAALVYDFDDSEGDQEFSYDESDPEHDLADEELLESPRNEAPLKRPADSLKVSVEFPQEEISTSHSEHEQLLNDHNSESSYSPSEPLSSASPFRPLGVKLVQNEIARLESSDSCFNFGSYQKAQRIKSALTNAISKQVLDVRLDKDVREALASHRIFSFFSLKKAKALDNIDESLRTEASLNV</sequence>
<feature type="compositionally biased region" description="Low complexity" evidence="1">
    <location>
        <begin position="353"/>
        <end position="367"/>
    </location>
</feature>
<protein>
    <submittedName>
        <fullName evidence="2">Uncharacterized protein</fullName>
    </submittedName>
</protein>
<feature type="region of interest" description="Disordered" evidence="1">
    <location>
        <begin position="333"/>
        <end position="368"/>
    </location>
</feature>
<keyword evidence="3" id="KW-1185">Reference proteome</keyword>
<evidence type="ECO:0000313" key="3">
    <source>
        <dbReference type="Proteomes" id="UP000055035"/>
    </source>
</evidence>
<dbReference type="STRING" id="456.Ljor_1714"/>
<dbReference type="RefSeq" id="WP_058471166.1">
    <property type="nucleotide sequence ID" value="NZ_CAAAIC010000009.1"/>
</dbReference>
<name>A0A0W0VBB1_9GAMM</name>
<comment type="caution">
    <text evidence="2">The sequence shown here is derived from an EMBL/GenBank/DDBJ whole genome shotgun (WGS) entry which is preliminary data.</text>
</comment>
<dbReference type="EMBL" id="LNYJ01000011">
    <property type="protein sequence ID" value="KTD17408.1"/>
    <property type="molecule type" value="Genomic_DNA"/>
</dbReference>
<dbReference type="PATRIC" id="fig|456.5.peg.1830"/>
<organism evidence="2 3">
    <name type="scientific">Legionella jordanis</name>
    <dbReference type="NCBI Taxonomy" id="456"/>
    <lineage>
        <taxon>Bacteria</taxon>
        <taxon>Pseudomonadati</taxon>
        <taxon>Pseudomonadota</taxon>
        <taxon>Gammaproteobacteria</taxon>
        <taxon>Legionellales</taxon>
        <taxon>Legionellaceae</taxon>
        <taxon>Legionella</taxon>
    </lineage>
</organism>
<dbReference type="AlphaFoldDB" id="A0A0W0VBB1"/>
<evidence type="ECO:0000256" key="1">
    <source>
        <dbReference type="SAM" id="MobiDB-lite"/>
    </source>
</evidence>
<accession>A0A0W0VBB1</accession>
<dbReference type="OrthoDB" id="5637502at2"/>
<evidence type="ECO:0000313" key="2">
    <source>
        <dbReference type="EMBL" id="KTD17408.1"/>
    </source>
</evidence>
<gene>
    <name evidence="2" type="ORF">Ljor_1714</name>
</gene>
<proteinExistence type="predicted"/>
<reference evidence="2 3" key="1">
    <citation type="submission" date="2015-11" db="EMBL/GenBank/DDBJ databases">
        <title>Genomic analysis of 38 Legionella species identifies large and diverse effector repertoires.</title>
        <authorList>
            <person name="Burstein D."/>
            <person name="Amaro F."/>
            <person name="Zusman T."/>
            <person name="Lifshitz Z."/>
            <person name="Cohen O."/>
            <person name="Gilbert J.A."/>
            <person name="Pupko T."/>
            <person name="Shuman H.A."/>
            <person name="Segal G."/>
        </authorList>
    </citation>
    <scope>NUCLEOTIDE SEQUENCE [LARGE SCALE GENOMIC DNA]</scope>
    <source>
        <strain evidence="2 3">BL-540</strain>
    </source>
</reference>
<feature type="compositionally biased region" description="Basic and acidic residues" evidence="1">
    <location>
        <begin position="340"/>
        <end position="352"/>
    </location>
</feature>
<dbReference type="Proteomes" id="UP000055035">
    <property type="component" value="Unassembled WGS sequence"/>
</dbReference>